<evidence type="ECO:0000313" key="1">
    <source>
        <dbReference type="EMBL" id="GLH98436.1"/>
    </source>
</evidence>
<sequence>MPRESGSGHRGDRLALKNVAPVRAMVLAAALLALAALPVAIALVICADDVTGDLRRRVRIRRERRTLQRLDRMLGSQTIQITALDDRRQPSIQQLAADLRRLDRQRLGGVATQSRVWHAAVQQAYDDRLRLASHSLGVAEHLQQLDGVDLAIERVRVEGELQAAGLALRSSIQHRQDH</sequence>
<evidence type="ECO:0000313" key="2">
    <source>
        <dbReference type="Proteomes" id="UP001144280"/>
    </source>
</evidence>
<dbReference type="Proteomes" id="UP001144280">
    <property type="component" value="Unassembled WGS sequence"/>
</dbReference>
<organism evidence="1 2">
    <name type="scientific">Phytohabitans aurantiacus</name>
    <dbReference type="NCBI Taxonomy" id="3016789"/>
    <lineage>
        <taxon>Bacteria</taxon>
        <taxon>Bacillati</taxon>
        <taxon>Actinomycetota</taxon>
        <taxon>Actinomycetes</taxon>
        <taxon>Micromonosporales</taxon>
        <taxon>Micromonosporaceae</taxon>
    </lineage>
</organism>
<gene>
    <name evidence="1" type="ORF">Pa4123_37110</name>
</gene>
<dbReference type="EMBL" id="BSDI01000016">
    <property type="protein sequence ID" value="GLH98436.1"/>
    <property type="molecule type" value="Genomic_DNA"/>
</dbReference>
<accession>A0ABQ5QXR8</accession>
<proteinExistence type="predicted"/>
<protein>
    <submittedName>
        <fullName evidence="1">Uncharacterized protein</fullName>
    </submittedName>
</protein>
<keyword evidence="2" id="KW-1185">Reference proteome</keyword>
<name>A0ABQ5QXR8_9ACTN</name>
<reference evidence="1" key="1">
    <citation type="submission" date="2022-12" db="EMBL/GenBank/DDBJ databases">
        <title>New Phytohabitans aurantiacus sp. RD004123 nov., an actinomycete isolated from soil.</title>
        <authorList>
            <person name="Triningsih D.W."/>
            <person name="Harunari E."/>
            <person name="Igarashi Y."/>
        </authorList>
    </citation>
    <scope>NUCLEOTIDE SEQUENCE</scope>
    <source>
        <strain evidence="1">RD004123</strain>
    </source>
</reference>
<comment type="caution">
    <text evidence="1">The sequence shown here is derived from an EMBL/GenBank/DDBJ whole genome shotgun (WGS) entry which is preliminary data.</text>
</comment>